<dbReference type="OrthoDB" id="1814213at2"/>
<evidence type="ECO:0000259" key="2">
    <source>
        <dbReference type="Pfam" id="PF20030"/>
    </source>
</evidence>
<organism evidence="3 4">
    <name type="scientific">Haliangium ochraceum (strain DSM 14365 / JCM 11303 / SMP-2)</name>
    <dbReference type="NCBI Taxonomy" id="502025"/>
    <lineage>
        <taxon>Bacteria</taxon>
        <taxon>Pseudomonadati</taxon>
        <taxon>Myxococcota</taxon>
        <taxon>Polyangia</taxon>
        <taxon>Haliangiales</taxon>
        <taxon>Kofleriaceae</taxon>
        <taxon>Haliangium</taxon>
    </lineage>
</organism>
<protein>
    <submittedName>
        <fullName evidence="3">ATPase associated with various cellular activities AAA_5</fullName>
    </submittedName>
</protein>
<evidence type="ECO:0000259" key="1">
    <source>
        <dbReference type="Pfam" id="PF17868"/>
    </source>
</evidence>
<feature type="domain" description="MoxR" evidence="2">
    <location>
        <begin position="28"/>
        <end position="216"/>
    </location>
</feature>
<dbReference type="SUPFAM" id="SSF52540">
    <property type="entry name" value="P-loop containing nucleoside triphosphate hydrolases"/>
    <property type="match status" value="1"/>
</dbReference>
<dbReference type="KEGG" id="hoh:Hoch_1378"/>
<dbReference type="eggNOG" id="COG0714">
    <property type="taxonomic scope" value="Bacteria"/>
</dbReference>
<sequence>MSRTKKKQQKQQQQQQQQRASQMLGKRVAQWTDWLDQQVFERESVTRLVMLALCARQHVLLLGPPGTAKSQLARYASESVQGQCFTTLLTKFSAPEDVFGPLSLPKLEQGVYERLTEGYLPAADVAFLDEVYKANASILNALLTVLNEREFFNGNQRVPLGLRSVVAASNEVPDSEDGLDALDDRLLLRASVGQMAENESFVAMLRGGARAQRPQPISSGMLSAIDWLAPRIALGSPVIDGLYRAREKARALKLEVTDRRWKQIAGVMQVMAALDGCGEVEAVHLGILRHALWRRPGDEGKARKVLAHVAEHVASTETSASAAELTALLDEHAQAFTSYAQQFNRYGVYGRSELSGHLQEALHTAGNTLRAADEWTKSRMSWMKSRLGLWDVFWRGLPPPAALVKAMRAVRNHALITQHLPQSRHSALLSAWGRAA</sequence>
<dbReference type="STRING" id="502025.Hoch_1378"/>
<dbReference type="InterPro" id="IPR041538">
    <property type="entry name" value="RavA-like_AAA_lid"/>
</dbReference>
<dbReference type="PANTHER" id="PTHR32204">
    <property type="entry name" value="ATPASE RAVA"/>
    <property type="match status" value="1"/>
</dbReference>
<dbReference type="AlphaFoldDB" id="D0LUP2"/>
<dbReference type="Pfam" id="PF17868">
    <property type="entry name" value="AAA_lid_8"/>
    <property type="match status" value="1"/>
</dbReference>
<evidence type="ECO:0000313" key="4">
    <source>
        <dbReference type="Proteomes" id="UP000001880"/>
    </source>
</evidence>
<dbReference type="RefSeq" id="WP_012826541.1">
    <property type="nucleotide sequence ID" value="NC_013440.1"/>
</dbReference>
<dbReference type="PANTHER" id="PTHR32204:SF0">
    <property type="entry name" value="ATPASE RAVA"/>
    <property type="match status" value="1"/>
</dbReference>
<dbReference type="Pfam" id="PF20030">
    <property type="entry name" value="bpMoxR"/>
    <property type="match status" value="1"/>
</dbReference>
<reference evidence="3 4" key="1">
    <citation type="journal article" date="2010" name="Stand. Genomic Sci.">
        <title>Complete genome sequence of Haliangium ochraceum type strain (SMP-2).</title>
        <authorList>
            <consortium name="US DOE Joint Genome Institute (JGI-PGF)"/>
            <person name="Ivanova N."/>
            <person name="Daum C."/>
            <person name="Lang E."/>
            <person name="Abt B."/>
            <person name="Kopitz M."/>
            <person name="Saunders E."/>
            <person name="Lapidus A."/>
            <person name="Lucas S."/>
            <person name="Glavina Del Rio T."/>
            <person name="Nolan M."/>
            <person name="Tice H."/>
            <person name="Copeland A."/>
            <person name="Cheng J.F."/>
            <person name="Chen F."/>
            <person name="Bruce D."/>
            <person name="Goodwin L."/>
            <person name="Pitluck S."/>
            <person name="Mavromatis K."/>
            <person name="Pati A."/>
            <person name="Mikhailova N."/>
            <person name="Chen A."/>
            <person name="Palaniappan K."/>
            <person name="Land M."/>
            <person name="Hauser L."/>
            <person name="Chang Y.J."/>
            <person name="Jeffries C.D."/>
            <person name="Detter J.C."/>
            <person name="Brettin T."/>
            <person name="Rohde M."/>
            <person name="Goker M."/>
            <person name="Bristow J."/>
            <person name="Markowitz V."/>
            <person name="Eisen J.A."/>
            <person name="Hugenholtz P."/>
            <person name="Kyrpides N.C."/>
            <person name="Klenk H.P."/>
        </authorList>
    </citation>
    <scope>NUCLEOTIDE SEQUENCE [LARGE SCALE GENOMIC DNA]</scope>
    <source>
        <strain evidence="4">DSM 14365 / CIP 107738 / JCM 11303 / AJ 13395 / SMP-2</strain>
    </source>
</reference>
<proteinExistence type="predicted"/>
<name>D0LUP2_HALO1</name>
<dbReference type="InterPro" id="IPR045427">
    <property type="entry name" value="MoxR"/>
</dbReference>
<dbReference type="InterPro" id="IPR027417">
    <property type="entry name" value="P-loop_NTPase"/>
</dbReference>
<accession>D0LUP2</accession>
<dbReference type="EMBL" id="CP001804">
    <property type="protein sequence ID" value="ACY13932.1"/>
    <property type="molecule type" value="Genomic_DNA"/>
</dbReference>
<dbReference type="InterPro" id="IPR050513">
    <property type="entry name" value="RavA_ATPases"/>
</dbReference>
<dbReference type="Gene3D" id="3.40.50.300">
    <property type="entry name" value="P-loop containing nucleotide triphosphate hydrolases"/>
    <property type="match status" value="1"/>
</dbReference>
<dbReference type="HOGENOM" id="CLU_018678_0_0_7"/>
<gene>
    <name evidence="3" type="ordered locus">Hoch_1378</name>
</gene>
<dbReference type="Proteomes" id="UP000001880">
    <property type="component" value="Chromosome"/>
</dbReference>
<keyword evidence="4" id="KW-1185">Reference proteome</keyword>
<evidence type="ECO:0000313" key="3">
    <source>
        <dbReference type="EMBL" id="ACY13932.1"/>
    </source>
</evidence>
<feature type="domain" description="ATPase RavA-like AAA lid" evidence="1">
    <location>
        <begin position="239"/>
        <end position="305"/>
    </location>
</feature>